<dbReference type="EMBL" id="MLQL01000004">
    <property type="protein sequence ID" value="OQE29180.1"/>
    <property type="molecule type" value="Genomic_DNA"/>
</dbReference>
<evidence type="ECO:0000256" key="1">
    <source>
        <dbReference type="SAM" id="MobiDB-lite"/>
    </source>
</evidence>
<dbReference type="Proteomes" id="UP000191342">
    <property type="component" value="Unassembled WGS sequence"/>
</dbReference>
<name>A0A1V6TTG2_9EURO</name>
<keyword evidence="3" id="KW-1185">Reference proteome</keyword>
<gene>
    <name evidence="2" type="ORF">PENFLA_c004G08348</name>
</gene>
<reference evidence="3" key="1">
    <citation type="journal article" date="2017" name="Nat. Microbiol.">
        <title>Global analysis of biosynthetic gene clusters reveals vast potential of secondary metabolite production in Penicillium species.</title>
        <authorList>
            <person name="Nielsen J.C."/>
            <person name="Grijseels S."/>
            <person name="Prigent S."/>
            <person name="Ji B."/>
            <person name="Dainat J."/>
            <person name="Nielsen K.F."/>
            <person name="Frisvad J.C."/>
            <person name="Workman M."/>
            <person name="Nielsen J."/>
        </authorList>
    </citation>
    <scope>NUCLEOTIDE SEQUENCE [LARGE SCALE GENOMIC DNA]</scope>
    <source>
        <strain evidence="3">IBT 14082</strain>
    </source>
</reference>
<protein>
    <submittedName>
        <fullName evidence="2">Uncharacterized protein</fullName>
    </submittedName>
</protein>
<accession>A0A1V6TTG2</accession>
<feature type="region of interest" description="Disordered" evidence="1">
    <location>
        <begin position="66"/>
        <end position="150"/>
    </location>
</feature>
<proteinExistence type="predicted"/>
<dbReference type="AlphaFoldDB" id="A0A1V6TTG2"/>
<feature type="compositionally biased region" description="Basic and acidic residues" evidence="1">
    <location>
        <begin position="69"/>
        <end position="93"/>
    </location>
</feature>
<feature type="compositionally biased region" description="Polar residues" evidence="1">
    <location>
        <begin position="94"/>
        <end position="103"/>
    </location>
</feature>
<organism evidence="2 3">
    <name type="scientific">Penicillium flavigenum</name>
    <dbReference type="NCBI Taxonomy" id="254877"/>
    <lineage>
        <taxon>Eukaryota</taxon>
        <taxon>Fungi</taxon>
        <taxon>Dikarya</taxon>
        <taxon>Ascomycota</taxon>
        <taxon>Pezizomycotina</taxon>
        <taxon>Eurotiomycetes</taxon>
        <taxon>Eurotiomycetidae</taxon>
        <taxon>Eurotiales</taxon>
        <taxon>Aspergillaceae</taxon>
        <taxon>Penicillium</taxon>
    </lineage>
</organism>
<sequence>MPTPMHNSIQPWLYNQLSVQRQTGTITADEGEAIHENVEPWDVPQFEEGALLLYERIMISNCPFRNILKRRDGGDAGDRETGGGLEKRHDGGTENRQVQTTSLPGEHTKGVTHPDSVYGHFGGSQQDPMLLGEKSPDSPMGEGYKRKEND</sequence>
<evidence type="ECO:0000313" key="3">
    <source>
        <dbReference type="Proteomes" id="UP000191342"/>
    </source>
</evidence>
<evidence type="ECO:0000313" key="2">
    <source>
        <dbReference type="EMBL" id="OQE29180.1"/>
    </source>
</evidence>
<comment type="caution">
    <text evidence="2">The sequence shown here is derived from an EMBL/GenBank/DDBJ whole genome shotgun (WGS) entry which is preliminary data.</text>
</comment>